<gene>
    <name evidence="1" type="ORF">EYZ11_002208</name>
</gene>
<evidence type="ECO:0000313" key="2">
    <source>
        <dbReference type="Proteomes" id="UP000308092"/>
    </source>
</evidence>
<dbReference type="InterPro" id="IPR011989">
    <property type="entry name" value="ARM-like"/>
</dbReference>
<dbReference type="SUPFAM" id="SSF48371">
    <property type="entry name" value="ARM repeat"/>
    <property type="match status" value="1"/>
</dbReference>
<dbReference type="GO" id="GO:0000221">
    <property type="term" value="C:vacuolar proton-transporting V-type ATPase, V1 domain"/>
    <property type="evidence" value="ECO:0007669"/>
    <property type="project" value="InterPro"/>
</dbReference>
<dbReference type="InterPro" id="IPR016024">
    <property type="entry name" value="ARM-type_fold"/>
</dbReference>
<dbReference type="Gene3D" id="1.25.10.10">
    <property type="entry name" value="Leucine-rich Repeat Variant"/>
    <property type="match status" value="1"/>
</dbReference>
<reference evidence="1 2" key="1">
    <citation type="submission" date="2019-03" db="EMBL/GenBank/DDBJ databases">
        <title>The genome sequence of a newly discovered highly antifungal drug resistant Aspergillus species, Aspergillus tanneri NIH 1004.</title>
        <authorList>
            <person name="Mounaud S."/>
            <person name="Singh I."/>
            <person name="Joardar V."/>
            <person name="Pakala S."/>
            <person name="Pakala S."/>
            <person name="Venepally P."/>
            <person name="Hoover J."/>
            <person name="Nierman W."/>
            <person name="Chung J."/>
            <person name="Losada L."/>
        </authorList>
    </citation>
    <scope>NUCLEOTIDE SEQUENCE [LARGE SCALE GENOMIC DNA]</scope>
    <source>
        <strain evidence="1 2">NIH1004</strain>
    </source>
</reference>
<evidence type="ECO:0000313" key="1">
    <source>
        <dbReference type="EMBL" id="THC98347.1"/>
    </source>
</evidence>
<dbReference type="Pfam" id="PF03224">
    <property type="entry name" value="V-ATPase_H_N"/>
    <property type="match status" value="1"/>
</dbReference>
<dbReference type="AlphaFoldDB" id="A0A4S3JTF0"/>
<name>A0A4S3JTF0_9EURO</name>
<dbReference type="VEuPathDB" id="FungiDB:EYZ11_002208"/>
<organism evidence="1 2">
    <name type="scientific">Aspergillus tanneri</name>
    <dbReference type="NCBI Taxonomy" id="1220188"/>
    <lineage>
        <taxon>Eukaryota</taxon>
        <taxon>Fungi</taxon>
        <taxon>Dikarya</taxon>
        <taxon>Ascomycota</taxon>
        <taxon>Pezizomycotina</taxon>
        <taxon>Eurotiomycetes</taxon>
        <taxon>Eurotiomycetidae</taxon>
        <taxon>Eurotiales</taxon>
        <taxon>Aspergillaceae</taxon>
        <taxon>Aspergillus</taxon>
        <taxon>Aspergillus subgen. Circumdati</taxon>
    </lineage>
</organism>
<dbReference type="GO" id="GO:0046961">
    <property type="term" value="F:proton-transporting ATPase activity, rotational mechanism"/>
    <property type="evidence" value="ECO:0007669"/>
    <property type="project" value="InterPro"/>
</dbReference>
<keyword evidence="2" id="KW-1185">Reference proteome</keyword>
<comment type="caution">
    <text evidence="1">The sequence shown here is derived from an EMBL/GenBank/DDBJ whole genome shotgun (WGS) entry which is preliminary data.</text>
</comment>
<dbReference type="EMBL" id="SOSA01000047">
    <property type="protein sequence ID" value="THC98347.1"/>
    <property type="molecule type" value="Genomic_DNA"/>
</dbReference>
<dbReference type="InterPro" id="IPR004908">
    <property type="entry name" value="ATPase_V1-cplx_hsu"/>
</dbReference>
<protein>
    <submittedName>
        <fullName evidence="1">Uncharacterized protein</fullName>
    </submittedName>
</protein>
<sequence length="51" mass="5873">MSLSNCIPVFVRLPALLSNISGRHLTDPDLLEDLKYLSDMLEEYIKTQMTF</sequence>
<accession>A0A4S3JTF0</accession>
<proteinExistence type="predicted"/>
<dbReference type="STRING" id="1220188.A0A4S3JTF0"/>
<dbReference type="Proteomes" id="UP000308092">
    <property type="component" value="Unassembled WGS sequence"/>
</dbReference>